<name>A7SAE5_NEMVE</name>
<evidence type="ECO:0000256" key="1">
    <source>
        <dbReference type="SAM" id="MobiDB-lite"/>
    </source>
</evidence>
<gene>
    <name evidence="2" type="ORF">NEMVEDRAFT_v1g111043</name>
</gene>
<dbReference type="EMBL" id="DS469609">
    <property type="protein sequence ID" value="EDO39264.1"/>
    <property type="molecule type" value="Genomic_DNA"/>
</dbReference>
<dbReference type="eggNOG" id="ENOG502QQ9V">
    <property type="taxonomic scope" value="Eukaryota"/>
</dbReference>
<feature type="compositionally biased region" description="Basic and acidic residues" evidence="1">
    <location>
        <begin position="326"/>
        <end position="336"/>
    </location>
</feature>
<feature type="compositionally biased region" description="Basic residues" evidence="1">
    <location>
        <begin position="337"/>
        <end position="359"/>
    </location>
</feature>
<dbReference type="OMA" id="CHHIHED"/>
<dbReference type="HOGENOM" id="CLU_772335_0_0_1"/>
<reference evidence="2 3" key="1">
    <citation type="journal article" date="2007" name="Science">
        <title>Sea anemone genome reveals ancestral eumetazoan gene repertoire and genomic organization.</title>
        <authorList>
            <person name="Putnam N.H."/>
            <person name="Srivastava M."/>
            <person name="Hellsten U."/>
            <person name="Dirks B."/>
            <person name="Chapman J."/>
            <person name="Salamov A."/>
            <person name="Terry A."/>
            <person name="Shapiro H."/>
            <person name="Lindquist E."/>
            <person name="Kapitonov V.V."/>
            <person name="Jurka J."/>
            <person name="Genikhovich G."/>
            <person name="Grigoriev I.V."/>
            <person name="Lucas S.M."/>
            <person name="Steele R.E."/>
            <person name="Finnerty J.R."/>
            <person name="Technau U."/>
            <person name="Martindale M.Q."/>
            <person name="Rokhsar D.S."/>
        </authorList>
    </citation>
    <scope>NUCLEOTIDE SEQUENCE [LARGE SCALE GENOMIC DNA]</scope>
    <source>
        <strain evidence="3">CH2 X CH6</strain>
    </source>
</reference>
<keyword evidence="3" id="KW-1185">Reference proteome</keyword>
<dbReference type="AlphaFoldDB" id="A7SAE5"/>
<organism evidence="2 3">
    <name type="scientific">Nematostella vectensis</name>
    <name type="common">Starlet sea anemone</name>
    <dbReference type="NCBI Taxonomy" id="45351"/>
    <lineage>
        <taxon>Eukaryota</taxon>
        <taxon>Metazoa</taxon>
        <taxon>Cnidaria</taxon>
        <taxon>Anthozoa</taxon>
        <taxon>Hexacorallia</taxon>
        <taxon>Actiniaria</taxon>
        <taxon>Edwardsiidae</taxon>
        <taxon>Nematostella</taxon>
    </lineage>
</organism>
<protein>
    <recommendedName>
        <fullName evidence="4">DNA-directed DNA polymerase</fullName>
    </recommendedName>
</protein>
<evidence type="ECO:0000313" key="3">
    <source>
        <dbReference type="Proteomes" id="UP000001593"/>
    </source>
</evidence>
<proteinExistence type="predicted"/>
<accession>A7SAE5</accession>
<dbReference type="InParanoid" id="A7SAE5"/>
<evidence type="ECO:0000313" key="2">
    <source>
        <dbReference type="EMBL" id="EDO39264.1"/>
    </source>
</evidence>
<evidence type="ECO:0008006" key="4">
    <source>
        <dbReference type="Google" id="ProtNLM"/>
    </source>
</evidence>
<sequence>MTLGMLENDLVRFVLRSHSLDYPISLPFMPMRELNANRIMAEVFQSNEIFKIEDGMNINIIHISMPMGGVSVRKRKHYAFKLDKFLKKKGCVIRILNSDICLSRAIVTDIARQEKWDRHHSIRQGRAIHGVLATDLHQRAGVPLRMCGLPEVEMFQRVIDQYQLVVLSAEHFNAIVYEGPKRDEKIFLFYHNNHFDIITALSTFLERSYYCFECKIGYNSADAHHCEGTCKCCFSTECNGKVNNAPWRECGSCNRIFAGDECYERHCVPNKEGNSICSKYYRCKACKKVLAYSKRHPRDHKCGEVYCFNCKDFFRAGHLCHMQKLETEEEKRERKREEKRRRGAEKRAKRRRNVGTGRR</sequence>
<feature type="region of interest" description="Disordered" evidence="1">
    <location>
        <begin position="326"/>
        <end position="359"/>
    </location>
</feature>
<dbReference type="PhylomeDB" id="A7SAE5"/>
<dbReference type="Proteomes" id="UP000001593">
    <property type="component" value="Unassembled WGS sequence"/>
</dbReference>